<feature type="region of interest" description="Disordered" evidence="1">
    <location>
        <begin position="1"/>
        <end position="21"/>
    </location>
</feature>
<dbReference type="EMBL" id="FMZZ01000005">
    <property type="protein sequence ID" value="SDC90589.1"/>
    <property type="molecule type" value="Genomic_DNA"/>
</dbReference>
<dbReference type="STRING" id="1271860.SAMN05216174_105238"/>
<dbReference type="InterPro" id="IPR032710">
    <property type="entry name" value="NTF2-like_dom_sf"/>
</dbReference>
<dbReference type="AlphaFoldDB" id="A0A1G6QDX8"/>
<dbReference type="SUPFAM" id="SSF54427">
    <property type="entry name" value="NTF2-like"/>
    <property type="match status" value="1"/>
</dbReference>
<name>A0A1G6QDX8_9PSEU</name>
<evidence type="ECO:0008006" key="4">
    <source>
        <dbReference type="Google" id="ProtNLM"/>
    </source>
</evidence>
<sequence length="174" mass="18906">MTAGDGDCPIGPTGEDLPGDQPISEVAVRGLVRDWFAALDRHDDVAVLLELLTTAGLAMHLPRRTVRSHEDFAAWYDETIASFFDEDHDVVEVKVTPTSPWHAEVELRVDWQCRMWRPPSANSVWVGVTVTEHWSVVMQGGRPKIRTCTVGGSAPMPGSAVPPATGPRPESAAA</sequence>
<dbReference type="OrthoDB" id="1254615at2"/>
<accession>A0A1G6QDX8</accession>
<evidence type="ECO:0000256" key="1">
    <source>
        <dbReference type="SAM" id="MobiDB-lite"/>
    </source>
</evidence>
<feature type="region of interest" description="Disordered" evidence="1">
    <location>
        <begin position="150"/>
        <end position="174"/>
    </location>
</feature>
<gene>
    <name evidence="2" type="ORF">SAMN05216174_105238</name>
</gene>
<organism evidence="2 3">
    <name type="scientific">Actinokineospora iranica</name>
    <dbReference type="NCBI Taxonomy" id="1271860"/>
    <lineage>
        <taxon>Bacteria</taxon>
        <taxon>Bacillati</taxon>
        <taxon>Actinomycetota</taxon>
        <taxon>Actinomycetes</taxon>
        <taxon>Pseudonocardiales</taxon>
        <taxon>Pseudonocardiaceae</taxon>
        <taxon>Actinokineospora</taxon>
    </lineage>
</organism>
<dbReference type="Proteomes" id="UP000199501">
    <property type="component" value="Unassembled WGS sequence"/>
</dbReference>
<evidence type="ECO:0000313" key="3">
    <source>
        <dbReference type="Proteomes" id="UP000199501"/>
    </source>
</evidence>
<evidence type="ECO:0000313" key="2">
    <source>
        <dbReference type="EMBL" id="SDC90589.1"/>
    </source>
</evidence>
<dbReference type="RefSeq" id="WP_091450272.1">
    <property type="nucleotide sequence ID" value="NZ_FMZZ01000005.1"/>
</dbReference>
<keyword evidence="3" id="KW-1185">Reference proteome</keyword>
<reference evidence="3" key="1">
    <citation type="submission" date="2016-10" db="EMBL/GenBank/DDBJ databases">
        <authorList>
            <person name="Varghese N."/>
            <person name="Submissions S."/>
        </authorList>
    </citation>
    <scope>NUCLEOTIDE SEQUENCE [LARGE SCALE GENOMIC DNA]</scope>
    <source>
        <strain evidence="3">IBRC-M 10403</strain>
    </source>
</reference>
<proteinExistence type="predicted"/>
<protein>
    <recommendedName>
        <fullName evidence="4">SnoaL-like domain-containing protein</fullName>
    </recommendedName>
</protein>
<dbReference type="Gene3D" id="3.10.450.50">
    <property type="match status" value="1"/>
</dbReference>